<evidence type="ECO:0000313" key="6">
    <source>
        <dbReference type="Proteomes" id="UP000028990"/>
    </source>
</evidence>
<evidence type="ECO:0000256" key="2">
    <source>
        <dbReference type="ARBA" id="ARBA00022679"/>
    </source>
</evidence>
<gene>
    <name evidence="5" type="ORF">H920_01664</name>
</gene>
<dbReference type="Gene3D" id="3.40.50.150">
    <property type="entry name" value="Vaccinia Virus protein VP39"/>
    <property type="match status" value="1"/>
</dbReference>
<evidence type="ECO:0000256" key="3">
    <source>
        <dbReference type="ARBA" id="ARBA00022691"/>
    </source>
</evidence>
<sequence length="74" mass="8323">MSNMLCCTQIYAGITKLQTGPAFKVLWHGEVLQPQKGDLEAECVRNLNERIWRDARVHISLLPLGDGLTLAFKI</sequence>
<dbReference type="InterPro" id="IPR002935">
    <property type="entry name" value="SAM_O-MeTrfase"/>
</dbReference>
<keyword evidence="3" id="KW-0949">S-adenosyl-L-methionine</keyword>
<evidence type="ECO:0000256" key="1">
    <source>
        <dbReference type="ARBA" id="ARBA00022603"/>
    </source>
</evidence>
<dbReference type="GO" id="GO:0032259">
    <property type="term" value="P:methylation"/>
    <property type="evidence" value="ECO:0007669"/>
    <property type="project" value="UniProtKB-KW"/>
</dbReference>
<evidence type="ECO:0000256" key="4">
    <source>
        <dbReference type="ARBA" id="ARBA00023453"/>
    </source>
</evidence>
<dbReference type="AlphaFoldDB" id="A0A091E0Y7"/>
<name>A0A091E0Y7_FUKDA</name>
<evidence type="ECO:0000313" key="5">
    <source>
        <dbReference type="EMBL" id="KFO37017.1"/>
    </source>
</evidence>
<dbReference type="Proteomes" id="UP000028990">
    <property type="component" value="Unassembled WGS sequence"/>
</dbReference>
<comment type="similarity">
    <text evidence="4">Belongs to the class I-like SAM-binding methyltransferase superfamily. Cation-dependent O-methyltransferase family.</text>
</comment>
<keyword evidence="6" id="KW-1185">Reference proteome</keyword>
<keyword evidence="2 5" id="KW-0808">Transferase</keyword>
<reference evidence="5 6" key="1">
    <citation type="submission" date="2013-11" db="EMBL/GenBank/DDBJ databases">
        <title>The Damaraland mole rat (Fukomys damarensis) genome and evolution of African mole rats.</title>
        <authorList>
            <person name="Gladyshev V.N."/>
            <person name="Fang X."/>
        </authorList>
    </citation>
    <scope>NUCLEOTIDE SEQUENCE [LARGE SCALE GENOMIC DNA]</scope>
    <source>
        <tissue evidence="5">Liver</tissue>
    </source>
</reference>
<accession>A0A091E0Y7</accession>
<dbReference type="EMBL" id="KN121161">
    <property type="protein sequence ID" value="KFO37017.1"/>
    <property type="molecule type" value="Genomic_DNA"/>
</dbReference>
<keyword evidence="1 5" id="KW-0489">Methyltransferase</keyword>
<dbReference type="GO" id="GO:0008171">
    <property type="term" value="F:O-methyltransferase activity"/>
    <property type="evidence" value="ECO:0007669"/>
    <property type="project" value="InterPro"/>
</dbReference>
<organism evidence="5 6">
    <name type="scientific">Fukomys damarensis</name>
    <name type="common">Damaraland mole rat</name>
    <name type="synonym">Cryptomys damarensis</name>
    <dbReference type="NCBI Taxonomy" id="885580"/>
    <lineage>
        <taxon>Eukaryota</taxon>
        <taxon>Metazoa</taxon>
        <taxon>Chordata</taxon>
        <taxon>Craniata</taxon>
        <taxon>Vertebrata</taxon>
        <taxon>Euteleostomi</taxon>
        <taxon>Mammalia</taxon>
        <taxon>Eutheria</taxon>
        <taxon>Euarchontoglires</taxon>
        <taxon>Glires</taxon>
        <taxon>Rodentia</taxon>
        <taxon>Hystricomorpha</taxon>
        <taxon>Bathyergidae</taxon>
        <taxon>Fukomys</taxon>
    </lineage>
</organism>
<protein>
    <submittedName>
        <fullName evidence="5">Catechol O-methyltransferase domain-containing protein 1</fullName>
    </submittedName>
</protein>
<dbReference type="InterPro" id="IPR029063">
    <property type="entry name" value="SAM-dependent_MTases_sf"/>
</dbReference>
<proteinExistence type="inferred from homology"/>
<dbReference type="Pfam" id="PF01596">
    <property type="entry name" value="Methyltransf_3"/>
    <property type="match status" value="1"/>
</dbReference>